<dbReference type="AlphaFoldDB" id="A0A846H9G5"/>
<gene>
    <name evidence="2" type="ORF">PI95_015715</name>
</gene>
<name>A0A846H9G5_9CYAN</name>
<dbReference type="Proteomes" id="UP000031549">
    <property type="component" value="Unassembled WGS sequence"/>
</dbReference>
<comment type="caution">
    <text evidence="2">The sequence shown here is derived from an EMBL/GenBank/DDBJ whole genome shotgun (WGS) entry which is preliminary data.</text>
</comment>
<dbReference type="Pfam" id="PF00196">
    <property type="entry name" value="GerE"/>
    <property type="match status" value="1"/>
</dbReference>
<evidence type="ECO:0000313" key="2">
    <source>
        <dbReference type="EMBL" id="NEU73965.1"/>
    </source>
</evidence>
<dbReference type="SMART" id="SM00421">
    <property type="entry name" value="HTH_LUXR"/>
    <property type="match status" value="1"/>
</dbReference>
<proteinExistence type="predicted"/>
<dbReference type="InterPro" id="IPR016032">
    <property type="entry name" value="Sig_transdc_resp-reg_C-effctor"/>
</dbReference>
<dbReference type="EMBL" id="JTCM02000031">
    <property type="protein sequence ID" value="NEU73965.1"/>
    <property type="molecule type" value="Genomic_DNA"/>
</dbReference>
<dbReference type="InterPro" id="IPR000792">
    <property type="entry name" value="Tscrpt_reg_LuxR_C"/>
</dbReference>
<reference evidence="2 3" key="1">
    <citation type="journal article" date="2015" name="Genome Announc.">
        <title>Draft Genome Sequence of Cyanobacterium Hassallia byssoidea Strain VB512170, Isolated from Monuments in India.</title>
        <authorList>
            <person name="Singh D."/>
            <person name="Chandrababunaidu M.M."/>
            <person name="Panda A."/>
            <person name="Sen D."/>
            <person name="Bhattacharyya S."/>
            <person name="Adhikary S.P."/>
            <person name="Tripathy S."/>
        </authorList>
    </citation>
    <scope>NUCLEOTIDE SEQUENCE [LARGE SCALE GENOMIC DNA]</scope>
    <source>
        <strain evidence="2 3">VB512170</strain>
    </source>
</reference>
<dbReference type="GO" id="GO:0003677">
    <property type="term" value="F:DNA binding"/>
    <property type="evidence" value="ECO:0007669"/>
    <property type="project" value="InterPro"/>
</dbReference>
<dbReference type="CDD" id="cd06170">
    <property type="entry name" value="LuxR_C_like"/>
    <property type="match status" value="1"/>
</dbReference>
<dbReference type="GO" id="GO:0006355">
    <property type="term" value="P:regulation of DNA-templated transcription"/>
    <property type="evidence" value="ECO:0007669"/>
    <property type="project" value="InterPro"/>
</dbReference>
<sequence length="202" mass="23094">MISITNTLAPTAVESPELNNANLKTKQLDFLQKVIEGLQDGILILTEIGEIVHANASARSICGQISQGISQANFVPPAIWHHCKSLIDWSLFPNQHVILSDEIVLNKFNIFRLRVRWLDVDPLQRPCLLVTIENKCETLKNVAIAEVKKYDLTPREAEIWLLYRCNYSYKEIAVQLYISLNTVKKHMKNIHAKRQANIHTQN</sequence>
<dbReference type="Gene3D" id="1.10.10.10">
    <property type="entry name" value="Winged helix-like DNA-binding domain superfamily/Winged helix DNA-binding domain"/>
    <property type="match status" value="1"/>
</dbReference>
<feature type="domain" description="HTH luxR-type" evidence="1">
    <location>
        <begin position="149"/>
        <end position="200"/>
    </location>
</feature>
<evidence type="ECO:0000313" key="3">
    <source>
        <dbReference type="Proteomes" id="UP000031549"/>
    </source>
</evidence>
<accession>A0A846H9G5</accession>
<dbReference type="InterPro" id="IPR036388">
    <property type="entry name" value="WH-like_DNA-bd_sf"/>
</dbReference>
<dbReference type="RefSeq" id="WP_039739650.1">
    <property type="nucleotide sequence ID" value="NZ_JTCM02000031.1"/>
</dbReference>
<keyword evidence="3" id="KW-1185">Reference proteome</keyword>
<dbReference type="SUPFAM" id="SSF46894">
    <property type="entry name" value="C-terminal effector domain of the bipartite response regulators"/>
    <property type="match status" value="1"/>
</dbReference>
<protein>
    <submittedName>
        <fullName evidence="2">Helix-turn-helix transcriptional regulator</fullName>
    </submittedName>
</protein>
<dbReference type="PRINTS" id="PR00038">
    <property type="entry name" value="HTHLUXR"/>
</dbReference>
<organism evidence="2 3">
    <name type="scientific">Hassallia byssoidea VB512170</name>
    <dbReference type="NCBI Taxonomy" id="1304833"/>
    <lineage>
        <taxon>Bacteria</taxon>
        <taxon>Bacillati</taxon>
        <taxon>Cyanobacteriota</taxon>
        <taxon>Cyanophyceae</taxon>
        <taxon>Nostocales</taxon>
        <taxon>Tolypothrichaceae</taxon>
        <taxon>Hassallia</taxon>
    </lineage>
</organism>
<evidence type="ECO:0000259" key="1">
    <source>
        <dbReference type="SMART" id="SM00421"/>
    </source>
</evidence>